<dbReference type="InterPro" id="IPR023135">
    <property type="entry name" value="N6_DNA_MeTrfase_TaqI_C"/>
</dbReference>
<evidence type="ECO:0000313" key="9">
    <source>
        <dbReference type="Proteomes" id="UP000214760"/>
    </source>
</evidence>
<comment type="catalytic activity">
    <reaction evidence="5">
        <text>a 2'-deoxyadenosine in DNA + S-adenosyl-L-methionine = an N(6)-methyl-2'-deoxyadenosine in DNA + S-adenosyl-L-homocysteine + H(+)</text>
        <dbReference type="Rhea" id="RHEA:15197"/>
        <dbReference type="Rhea" id="RHEA-COMP:12418"/>
        <dbReference type="Rhea" id="RHEA-COMP:12419"/>
        <dbReference type="ChEBI" id="CHEBI:15378"/>
        <dbReference type="ChEBI" id="CHEBI:57856"/>
        <dbReference type="ChEBI" id="CHEBI:59789"/>
        <dbReference type="ChEBI" id="CHEBI:90615"/>
        <dbReference type="ChEBI" id="CHEBI:90616"/>
        <dbReference type="EC" id="2.1.1.72"/>
    </reaction>
</comment>
<dbReference type="GO" id="GO:0009307">
    <property type="term" value="P:DNA restriction-modification system"/>
    <property type="evidence" value="ECO:0007669"/>
    <property type="project" value="UniProtKB-KW"/>
</dbReference>
<dbReference type="PANTHER" id="PTHR33841:SF1">
    <property type="entry name" value="DNA METHYLTRANSFERASE A"/>
    <property type="match status" value="1"/>
</dbReference>
<evidence type="ECO:0000256" key="1">
    <source>
        <dbReference type="ARBA" id="ARBA00011900"/>
    </source>
</evidence>
<dbReference type="InterPro" id="IPR003356">
    <property type="entry name" value="DNA_methylase_A-5"/>
</dbReference>
<dbReference type="InterPro" id="IPR029063">
    <property type="entry name" value="SAM-dependent_MTases_sf"/>
</dbReference>
<reference evidence="8 9" key="1">
    <citation type="submission" date="2016-10" db="EMBL/GenBank/DDBJ databases">
        <authorList>
            <person name="de Groot N.N."/>
        </authorList>
    </citation>
    <scope>NUCLEOTIDE SEQUENCE [LARGE SCALE GENOMIC DNA]</scope>
    <source>
        <strain evidence="8 9">F</strain>
    </source>
</reference>
<dbReference type="PANTHER" id="PTHR33841">
    <property type="entry name" value="DNA METHYLTRANSFERASE YEEA-RELATED"/>
    <property type="match status" value="1"/>
</dbReference>
<dbReference type="CDD" id="cd02440">
    <property type="entry name" value="AdoMet_MTases"/>
    <property type="match status" value="1"/>
</dbReference>
<protein>
    <recommendedName>
        <fullName evidence="1">site-specific DNA-methyltransferase (adenine-specific)</fullName>
        <ecNumber evidence="1">2.1.1.72</ecNumber>
    </recommendedName>
</protein>
<dbReference type="InterPro" id="IPR050953">
    <property type="entry name" value="N4_N6_ade-DNA_methylase"/>
</dbReference>
<sequence>MRDMRDEKISVAEAASLLFVTPATVRNWIRNGRLSSDGSTVSRAEIEKTAGAIRNGSLDKLTARRNKRAVRGNDLYEDYIEDDGTNRAVCGRILEAFRTDGAQTRRIPSILREQYTLLRRQQTDRGDRQVILRDGGPSFVPYQDYLGFVYLSLMANSDRKMSGLYYTPQKTVAQMMDEMERVTPKIREKRMIDPCCGTGNFLLEALRRGIPFENLYGMDIDADAVEIARMNLRLNGVRDERILAEHIRCGDYLRDAVPGTFDLIVGNPPWGYVYSEAEKKAFLDQYECATRHGTESYDLFLERSIGFAGPDTRIGFVLPEAILNVGRHRTIREMLRRKTGLRFICYIGNAFRGVSCPVILLGAERREYEENGDCGKDSLSCRITCGDKTRILRQSRDLAEFYWNFDVTDEEERVLRKIRPESGRVYLKGNADFALGIVTGSNREFLSEECAPGSEMVLRGSDIERYTYRDSGVYLRYDRARLQQAAREEFYRAEEKLIYRFIGTTPAFAYDDRGLLTLNSANILIPRLKGYSIRYILAVMNSAVVSFWCRKKYRSVKLLRSHIEQIPIPEAGEEEQKEIVKLVDEILRTKKEDTSGILSLIEQKIGRLYGLTDSELELCRR</sequence>
<dbReference type="AlphaFoldDB" id="A0A1I6J954"/>
<keyword evidence="4" id="KW-0680">Restriction system</keyword>
<evidence type="ECO:0000256" key="3">
    <source>
        <dbReference type="ARBA" id="ARBA00022679"/>
    </source>
</evidence>
<evidence type="ECO:0000313" key="8">
    <source>
        <dbReference type="EMBL" id="SFR75507.1"/>
    </source>
</evidence>
<keyword evidence="3" id="KW-0808">Transferase</keyword>
<dbReference type="GO" id="GO:0003677">
    <property type="term" value="F:DNA binding"/>
    <property type="evidence" value="ECO:0007669"/>
    <property type="project" value="InterPro"/>
</dbReference>
<accession>A0A1I6J954</accession>
<dbReference type="EMBL" id="FOZC01000006">
    <property type="protein sequence ID" value="SFR75507.1"/>
    <property type="molecule type" value="Genomic_DNA"/>
</dbReference>
<dbReference type="GO" id="GO:0009007">
    <property type="term" value="F:site-specific DNA-methyltransferase (adenine-specific) activity"/>
    <property type="evidence" value="ECO:0007669"/>
    <property type="project" value="UniProtKB-EC"/>
</dbReference>
<dbReference type="Gene3D" id="3.40.50.150">
    <property type="entry name" value="Vaccinia Virus protein VP39"/>
    <property type="match status" value="1"/>
</dbReference>
<evidence type="ECO:0000256" key="4">
    <source>
        <dbReference type="ARBA" id="ARBA00022747"/>
    </source>
</evidence>
<evidence type="ECO:0000259" key="6">
    <source>
        <dbReference type="Pfam" id="PF02384"/>
    </source>
</evidence>
<dbReference type="SUPFAM" id="SSF53335">
    <property type="entry name" value="S-adenosyl-L-methionine-dependent methyltransferases"/>
    <property type="match status" value="1"/>
</dbReference>
<organism evidence="8 9">
    <name type="scientific">[Clostridium] aminophilum</name>
    <dbReference type="NCBI Taxonomy" id="1526"/>
    <lineage>
        <taxon>Bacteria</taxon>
        <taxon>Bacillati</taxon>
        <taxon>Bacillota</taxon>
        <taxon>Clostridia</taxon>
        <taxon>Lachnospirales</taxon>
        <taxon>Lachnospiraceae</taxon>
    </lineage>
</organism>
<dbReference type="PRINTS" id="PR00507">
    <property type="entry name" value="N12N6MTFRASE"/>
</dbReference>
<dbReference type="SUPFAM" id="SSF116734">
    <property type="entry name" value="DNA methylase specificity domain"/>
    <property type="match status" value="1"/>
</dbReference>
<dbReference type="InterPro" id="IPR025931">
    <property type="entry name" value="TaqI_C"/>
</dbReference>
<evidence type="ECO:0000256" key="5">
    <source>
        <dbReference type="ARBA" id="ARBA00047942"/>
    </source>
</evidence>
<feature type="domain" description="DNA methylase adenine-specific" evidence="6">
    <location>
        <begin position="144"/>
        <end position="362"/>
    </location>
</feature>
<keyword evidence="2 8" id="KW-0489">Methyltransferase</keyword>
<proteinExistence type="predicted"/>
<feature type="domain" description="TaqI-like C-terminal specificity" evidence="7">
    <location>
        <begin position="456"/>
        <end position="568"/>
    </location>
</feature>
<dbReference type="RefSeq" id="WP_038288040.1">
    <property type="nucleotide sequence ID" value="NZ_FOZC01000006.1"/>
</dbReference>
<evidence type="ECO:0000256" key="2">
    <source>
        <dbReference type="ARBA" id="ARBA00022603"/>
    </source>
</evidence>
<dbReference type="InterPro" id="IPR002052">
    <property type="entry name" value="DNA_methylase_N6_adenine_CS"/>
</dbReference>
<dbReference type="EC" id="2.1.1.72" evidence="1"/>
<dbReference type="GO" id="GO:0032259">
    <property type="term" value="P:methylation"/>
    <property type="evidence" value="ECO:0007669"/>
    <property type="project" value="UniProtKB-KW"/>
</dbReference>
<gene>
    <name evidence="8" type="ORF">SAMN02910262_01320</name>
</gene>
<dbReference type="Pfam" id="PF02384">
    <property type="entry name" value="N6_Mtase"/>
    <property type="match status" value="1"/>
</dbReference>
<evidence type="ECO:0000259" key="7">
    <source>
        <dbReference type="Pfam" id="PF12950"/>
    </source>
</evidence>
<dbReference type="Proteomes" id="UP000214760">
    <property type="component" value="Unassembled WGS sequence"/>
</dbReference>
<dbReference type="GO" id="GO:0008170">
    <property type="term" value="F:N-methyltransferase activity"/>
    <property type="evidence" value="ECO:0007669"/>
    <property type="project" value="InterPro"/>
</dbReference>
<dbReference type="PROSITE" id="PS00092">
    <property type="entry name" value="N6_MTASE"/>
    <property type="match status" value="1"/>
</dbReference>
<dbReference type="Pfam" id="PF12950">
    <property type="entry name" value="TaqI_C"/>
    <property type="match status" value="1"/>
</dbReference>
<dbReference type="Gene3D" id="3.90.220.10">
    <property type="entry name" value="Adenine-n6-DNA-methyltransferase Taqi, Chain A, domain 2"/>
    <property type="match status" value="1"/>
</dbReference>
<name>A0A1I6J954_9FIRM</name>